<accession>A0AC61PIP2</accession>
<gene>
    <name evidence="1" type="ORF">SAMN06297397_0596</name>
</gene>
<sequence length="77" mass="9185">MEQHQNDISKDDILKVLDQYIHVRRDREIMAVYLTDYPGSLERLAEECDVSKETVKRAIKRCAYIWRYLPGDELKVD</sequence>
<reference evidence="1" key="1">
    <citation type="submission" date="2017-04" db="EMBL/GenBank/DDBJ databases">
        <authorList>
            <person name="Varghese N."/>
            <person name="Submissions S."/>
        </authorList>
    </citation>
    <scope>NUCLEOTIDE SEQUENCE</scope>
    <source>
        <strain evidence="1">WTE2008</strain>
    </source>
</reference>
<name>A0AC61PIP2_9FIRM</name>
<keyword evidence="2" id="KW-1185">Reference proteome</keyword>
<evidence type="ECO:0000313" key="1">
    <source>
        <dbReference type="EMBL" id="SMC39603.1"/>
    </source>
</evidence>
<comment type="caution">
    <text evidence="1">The sequence shown here is derived from an EMBL/GenBank/DDBJ whole genome shotgun (WGS) entry which is preliminary data.</text>
</comment>
<organism evidence="1 2">
    <name type="scientific">Aristaeella lactis</name>
    <dbReference type="NCBI Taxonomy" id="3046383"/>
    <lineage>
        <taxon>Bacteria</taxon>
        <taxon>Bacillati</taxon>
        <taxon>Bacillota</taxon>
        <taxon>Clostridia</taxon>
        <taxon>Eubacteriales</taxon>
        <taxon>Aristaeellaceae</taxon>
        <taxon>Aristaeella</taxon>
    </lineage>
</organism>
<proteinExistence type="predicted"/>
<protein>
    <submittedName>
        <fullName evidence="1">Uncharacterized protein</fullName>
    </submittedName>
</protein>
<dbReference type="EMBL" id="FWXZ01000001">
    <property type="protein sequence ID" value="SMC39603.1"/>
    <property type="molecule type" value="Genomic_DNA"/>
</dbReference>
<evidence type="ECO:0000313" key="2">
    <source>
        <dbReference type="Proteomes" id="UP000192328"/>
    </source>
</evidence>
<dbReference type="Proteomes" id="UP000192328">
    <property type="component" value="Unassembled WGS sequence"/>
</dbReference>